<proteinExistence type="predicted"/>
<reference evidence="1 2" key="1">
    <citation type="submission" date="2018-08" db="EMBL/GenBank/DDBJ databases">
        <title>A genome reference for cultivated species of the human gut microbiota.</title>
        <authorList>
            <person name="Zou Y."/>
            <person name="Xue W."/>
            <person name="Luo G."/>
        </authorList>
    </citation>
    <scope>NUCLEOTIDE SEQUENCE [LARGE SCALE GENOMIC DNA]</scope>
    <source>
        <strain evidence="1 2">AM12-10</strain>
    </source>
</reference>
<name>A0A415C6H3_BIFBI</name>
<sequence>MPSDVGIELMGPDSDYRCGGKKGFKSCYGSSSTYSEAEINKPMDSVYVPAGISSDKLEGLAGASYQLPTCQAMPSLTAPSRS</sequence>
<evidence type="ECO:0000313" key="1">
    <source>
        <dbReference type="EMBL" id="RHJ23989.1"/>
    </source>
</evidence>
<dbReference type="Proteomes" id="UP000283727">
    <property type="component" value="Unassembled WGS sequence"/>
</dbReference>
<accession>A0A415C6H3</accession>
<evidence type="ECO:0000313" key="2">
    <source>
        <dbReference type="Proteomes" id="UP000283727"/>
    </source>
</evidence>
<dbReference type="AlphaFoldDB" id="A0A415C6H3"/>
<comment type="caution">
    <text evidence="1">The sequence shown here is derived from an EMBL/GenBank/DDBJ whole genome shotgun (WGS) entry which is preliminary data.</text>
</comment>
<protein>
    <submittedName>
        <fullName evidence="1">Uncharacterized protein</fullName>
    </submittedName>
</protein>
<gene>
    <name evidence="1" type="ORF">DW137_05225</name>
</gene>
<organism evidence="1 2">
    <name type="scientific">Bifidobacterium bifidum</name>
    <dbReference type="NCBI Taxonomy" id="1681"/>
    <lineage>
        <taxon>Bacteria</taxon>
        <taxon>Bacillati</taxon>
        <taxon>Actinomycetota</taxon>
        <taxon>Actinomycetes</taxon>
        <taxon>Bifidobacteriales</taxon>
        <taxon>Bifidobacteriaceae</taxon>
        <taxon>Bifidobacterium</taxon>
    </lineage>
</organism>
<dbReference type="EMBL" id="QRLR01000002">
    <property type="protein sequence ID" value="RHJ23989.1"/>
    <property type="molecule type" value="Genomic_DNA"/>
</dbReference>